<proteinExistence type="predicted"/>
<evidence type="ECO:0000313" key="5">
    <source>
        <dbReference type="EMBL" id="GAA4308749.1"/>
    </source>
</evidence>
<gene>
    <name evidence="5" type="ORF">GCM10023143_16370</name>
</gene>
<organism evidence="5 6">
    <name type="scientific">Compostibacter hankyongensis</name>
    <dbReference type="NCBI Taxonomy" id="1007089"/>
    <lineage>
        <taxon>Bacteria</taxon>
        <taxon>Pseudomonadati</taxon>
        <taxon>Bacteroidota</taxon>
        <taxon>Chitinophagia</taxon>
        <taxon>Chitinophagales</taxon>
        <taxon>Chitinophagaceae</taxon>
        <taxon>Compostibacter</taxon>
    </lineage>
</organism>
<reference evidence="6" key="1">
    <citation type="journal article" date="2019" name="Int. J. Syst. Evol. Microbiol.">
        <title>The Global Catalogue of Microorganisms (GCM) 10K type strain sequencing project: providing services to taxonomists for standard genome sequencing and annotation.</title>
        <authorList>
            <consortium name="The Broad Institute Genomics Platform"/>
            <consortium name="The Broad Institute Genome Sequencing Center for Infectious Disease"/>
            <person name="Wu L."/>
            <person name="Ma J."/>
        </authorList>
    </citation>
    <scope>NUCLEOTIDE SEQUENCE [LARGE SCALE GENOMIC DNA]</scope>
    <source>
        <strain evidence="6">JCM 17664</strain>
    </source>
</reference>
<evidence type="ECO:0000256" key="2">
    <source>
        <dbReference type="ARBA" id="ARBA00023136"/>
    </source>
</evidence>
<dbReference type="PANTHER" id="PTHR40980">
    <property type="entry name" value="PLUG DOMAIN-CONTAINING PROTEIN"/>
    <property type="match status" value="1"/>
</dbReference>
<accession>A0ABP8FQB1</accession>
<dbReference type="Gene3D" id="2.170.130.10">
    <property type="entry name" value="TonB-dependent receptor, plug domain"/>
    <property type="match status" value="1"/>
</dbReference>
<evidence type="ECO:0000313" key="6">
    <source>
        <dbReference type="Proteomes" id="UP001501207"/>
    </source>
</evidence>
<dbReference type="SUPFAM" id="SSF49478">
    <property type="entry name" value="Cna protein B-type domain"/>
    <property type="match status" value="1"/>
</dbReference>
<comment type="caution">
    <text evidence="5">The sequence shown here is derived from an EMBL/GenBank/DDBJ whole genome shotgun (WGS) entry which is preliminary data.</text>
</comment>
<sequence>MLVLAPALLFLILLSLVRSLRAQEKEGSILEGKVQTSEGAAAFVTVTLLNASDSSLVKGAVTDEAGHYRFSEVPAGQYLVCASMIGMERACSAPVRLDTGQQTVGLPLLTLRPGTHVLQGVHVKAARPYIEHKPGQTIVNVENSIVSAGNTALEVLEKSPGVTVDKDGNISLNGQSGVTVMINGRPTHLSSKQLTALLKGMSADALSQIELMTQPPSRYDAAGTGGMINLKMKKNAGTGFNGNLTVGGGLGAFPRYNAGGSLNYRNEHFSAYGNYNFNHDKDKSSLLLTRKFFSPGGKSLQAILRQMSEWEEPADNHNAQVGMDYFITPAHTLGFVLNGSASNSSFHSHSPVYFMDAAGKTDSLATSDNRTGGRWENLSANLHYTWDMDSAGQQLSFDADYAYFNMPGSQYIRTDFTGPEGDTLRSPEIRRGGQPTRVNIYSAKMDYTLPLKGNAKLEGGLKYSLAHTDNNSYFETLSGDKWQPDAGNISHFVYRENINAAYLNLSKTFKKGWSLQAGLRGEQTISRAEQLTIDSTVKRNYFQLFPNISLSRQLGKDNHVSLSYARRVDRPSYQDLNPMTFYVDKFTYQSGNPYLQPQFSHNIELSYTLKNRYIATLAYKRTDHIMTQVFRQIDSIRTTFITMGNLNSREDYTLNLNIPISITPWWSTNNNLLFIYQRFQGIYNDVPLDKGMPSFIGNTQQTFTLRHGWKAELNGMYRSTVLEGPLVVYPAWMLSFGIEKSLWDDRASLKLNVQDVFQTQNTKADMSIGNIDLYLEQRHFRRWAGLTFTWRFGNEKIKVNRHRNTGIEEEQNRIQRGN</sequence>
<feature type="domain" description="Outer membrane protein beta-barrel" evidence="4">
    <location>
        <begin position="387"/>
        <end position="790"/>
    </location>
</feature>
<dbReference type="SUPFAM" id="SSF56935">
    <property type="entry name" value="Porins"/>
    <property type="match status" value="1"/>
</dbReference>
<name>A0ABP8FQB1_9BACT</name>
<keyword evidence="3" id="KW-0998">Cell outer membrane</keyword>
<dbReference type="Gene3D" id="2.60.40.10">
    <property type="entry name" value="Immunoglobulins"/>
    <property type="match status" value="1"/>
</dbReference>
<dbReference type="Pfam" id="PF14905">
    <property type="entry name" value="OMP_b-brl_3"/>
    <property type="match status" value="1"/>
</dbReference>
<dbReference type="Pfam" id="PF13620">
    <property type="entry name" value="CarboxypepD_reg"/>
    <property type="match status" value="1"/>
</dbReference>
<keyword evidence="2" id="KW-0472">Membrane</keyword>
<keyword evidence="6" id="KW-1185">Reference proteome</keyword>
<comment type="subcellular location">
    <subcellularLocation>
        <location evidence="1">Cell outer membrane</location>
    </subcellularLocation>
</comment>
<dbReference type="InterPro" id="IPR036942">
    <property type="entry name" value="Beta-barrel_TonB_sf"/>
</dbReference>
<dbReference type="EMBL" id="BAABFN010000002">
    <property type="protein sequence ID" value="GAA4308749.1"/>
    <property type="molecule type" value="Genomic_DNA"/>
</dbReference>
<dbReference type="PANTHER" id="PTHR40980:SF4">
    <property type="entry name" value="TONB-DEPENDENT RECEPTOR-LIKE BETA-BARREL DOMAIN-CONTAINING PROTEIN"/>
    <property type="match status" value="1"/>
</dbReference>
<dbReference type="Proteomes" id="UP001501207">
    <property type="component" value="Unassembled WGS sequence"/>
</dbReference>
<dbReference type="InterPro" id="IPR037066">
    <property type="entry name" value="Plug_dom_sf"/>
</dbReference>
<evidence type="ECO:0000256" key="1">
    <source>
        <dbReference type="ARBA" id="ARBA00004442"/>
    </source>
</evidence>
<dbReference type="InterPro" id="IPR013783">
    <property type="entry name" value="Ig-like_fold"/>
</dbReference>
<protein>
    <submittedName>
        <fullName evidence="5">Outer membrane beta-barrel family protein</fullName>
    </submittedName>
</protein>
<dbReference type="InterPro" id="IPR041700">
    <property type="entry name" value="OMP_b-brl_3"/>
</dbReference>
<dbReference type="Gene3D" id="2.40.170.20">
    <property type="entry name" value="TonB-dependent receptor, beta-barrel domain"/>
    <property type="match status" value="1"/>
</dbReference>
<evidence type="ECO:0000259" key="4">
    <source>
        <dbReference type="Pfam" id="PF14905"/>
    </source>
</evidence>
<evidence type="ECO:0000256" key="3">
    <source>
        <dbReference type="ARBA" id="ARBA00023237"/>
    </source>
</evidence>